<proteinExistence type="predicted"/>
<dbReference type="EMBL" id="JABKKJ010000013">
    <property type="protein sequence ID" value="NPE25527.1"/>
    <property type="molecule type" value="Genomic_DNA"/>
</dbReference>
<dbReference type="InterPro" id="IPR041682">
    <property type="entry name" value="AAA_14"/>
</dbReference>
<feature type="domain" description="DUF4143" evidence="2">
    <location>
        <begin position="215"/>
        <end position="364"/>
    </location>
</feature>
<dbReference type="InterPro" id="IPR027417">
    <property type="entry name" value="P-loop_NTPase"/>
</dbReference>
<dbReference type="Pfam" id="PF13635">
    <property type="entry name" value="DUF4143"/>
    <property type="match status" value="1"/>
</dbReference>
<keyword evidence="3" id="KW-0067">ATP-binding</keyword>
<gene>
    <name evidence="3" type="ORF">HPS54_08385</name>
</gene>
<dbReference type="Pfam" id="PF13173">
    <property type="entry name" value="AAA_14"/>
    <property type="match status" value="1"/>
</dbReference>
<evidence type="ECO:0000313" key="4">
    <source>
        <dbReference type="Proteomes" id="UP000820977"/>
    </source>
</evidence>
<evidence type="ECO:0000259" key="2">
    <source>
        <dbReference type="Pfam" id="PF13635"/>
    </source>
</evidence>
<sequence>MDRLERILRDQREELSATDYSVLVSRDEESDIDLKSNLAQIIIGVRRCGKSTLCQKVLMQSAVKFAYVNFDDEYLSDLKADKLNDVLETLYRIYGSFTHLFMDEIQNIPKWHFFVNRLLRQGLHLVLTGSNANLLSGELATHLTGRYNEIRLFPFSFKEYCTAKNIPTEALTTKAGGLVLHALDAYLLCGGFPEFLHITQQEPYINSLLTAIISKDICQRYNVRYKKTLQQMANGILDHFCQELSYRKLQNDYQLSSIHTAKNYVSYLDNAYLIRLVPKYSFKSIERQNQRKAYSIDNAFLTNRDEALQTESLGWRLENVIAIEILRRMRHATQQLYYLREHKNYEVDFVVVDRNSVIELIQVTYDFISPKTKLYNREIGGLLKGSAATGCTSLTLVMMYGEAGNITIDGKTIRCVLAHDWLLCRV</sequence>
<organism evidence="3 4">
    <name type="scientific">Xylanibacter caecicola</name>
    <dbReference type="NCBI Taxonomy" id="2736294"/>
    <lineage>
        <taxon>Bacteria</taxon>
        <taxon>Pseudomonadati</taxon>
        <taxon>Bacteroidota</taxon>
        <taxon>Bacteroidia</taxon>
        <taxon>Bacteroidales</taxon>
        <taxon>Prevotellaceae</taxon>
        <taxon>Xylanibacter</taxon>
    </lineage>
</organism>
<accession>A0ABX2B228</accession>
<dbReference type="InterPro" id="IPR025420">
    <property type="entry name" value="DUF4143"/>
</dbReference>
<keyword evidence="4" id="KW-1185">Reference proteome</keyword>
<name>A0ABX2B228_9BACT</name>
<dbReference type="GO" id="GO:0005524">
    <property type="term" value="F:ATP binding"/>
    <property type="evidence" value="ECO:0007669"/>
    <property type="project" value="UniProtKB-KW"/>
</dbReference>
<evidence type="ECO:0000313" key="3">
    <source>
        <dbReference type="EMBL" id="NPE25527.1"/>
    </source>
</evidence>
<comment type="caution">
    <text evidence="3">The sequence shown here is derived from an EMBL/GenBank/DDBJ whole genome shotgun (WGS) entry which is preliminary data.</text>
</comment>
<reference evidence="3 4" key="1">
    <citation type="submission" date="2020-05" db="EMBL/GenBank/DDBJ databases">
        <title>Distinct polysaccharide utilization as determinants for interspecies competition between intestinal Prevotella spp.</title>
        <authorList>
            <person name="Galvez E.J.C."/>
            <person name="Iljazovic A."/>
            <person name="Strowig T."/>
        </authorList>
    </citation>
    <scope>NUCLEOTIDE SEQUENCE [LARGE SCALE GENOMIC DNA]</scope>
    <source>
        <strain evidence="3 4">PCHR</strain>
    </source>
</reference>
<dbReference type="PANTHER" id="PTHR33295">
    <property type="entry name" value="ATPASE"/>
    <property type="match status" value="1"/>
</dbReference>
<dbReference type="SUPFAM" id="SSF52540">
    <property type="entry name" value="P-loop containing nucleoside triphosphate hydrolases"/>
    <property type="match status" value="1"/>
</dbReference>
<keyword evidence="3" id="KW-0547">Nucleotide-binding</keyword>
<protein>
    <submittedName>
        <fullName evidence="3">ATP-binding protein</fullName>
    </submittedName>
</protein>
<dbReference type="PANTHER" id="PTHR33295:SF18">
    <property type="entry name" value="AAA+ ATPASE DOMAIN-CONTAINING PROTEIN"/>
    <property type="match status" value="1"/>
</dbReference>
<dbReference type="Proteomes" id="UP000820977">
    <property type="component" value="Unassembled WGS sequence"/>
</dbReference>
<feature type="domain" description="AAA" evidence="1">
    <location>
        <begin position="39"/>
        <end position="161"/>
    </location>
</feature>
<evidence type="ECO:0000259" key="1">
    <source>
        <dbReference type="Pfam" id="PF13173"/>
    </source>
</evidence>
<dbReference type="RefSeq" id="WP_172344994.1">
    <property type="nucleotide sequence ID" value="NZ_CASYYZ010000078.1"/>
</dbReference>